<gene>
    <name evidence="4" type="ORF">MSKU9_0606</name>
</gene>
<dbReference type="PROSITE" id="PS50206">
    <property type="entry name" value="RHODANESE_3"/>
    <property type="match status" value="2"/>
</dbReference>
<dbReference type="GO" id="GO:0004792">
    <property type="term" value="F:thiosulfate-cyanide sulfurtransferase activity"/>
    <property type="evidence" value="ECO:0007669"/>
    <property type="project" value="TreeGrafter"/>
</dbReference>
<evidence type="ECO:0000313" key="5">
    <source>
        <dbReference type="Proteomes" id="UP000315095"/>
    </source>
</evidence>
<accession>A0A4P5NSD4</accession>
<reference evidence="5" key="1">
    <citation type="submission" date="2017-01" db="EMBL/GenBank/DDBJ databases">
        <title>Komagataeibacter sp. MSKU9 whole genome sequencing project.</title>
        <authorList>
            <person name="Matsutani M."/>
            <person name="Naloka K."/>
            <person name="Theeragool G."/>
            <person name="Yakushi T."/>
            <person name="Matsushita K."/>
        </authorList>
    </citation>
    <scope>NUCLEOTIDE SEQUENCE [LARGE SCALE GENOMIC DNA]</scope>
    <source>
        <strain evidence="5">MSKU9</strain>
    </source>
</reference>
<evidence type="ECO:0000256" key="2">
    <source>
        <dbReference type="ARBA" id="ARBA00022737"/>
    </source>
</evidence>
<dbReference type="PANTHER" id="PTHR11364">
    <property type="entry name" value="THIOSULFATE SULFERTANSFERASE"/>
    <property type="match status" value="1"/>
</dbReference>
<evidence type="ECO:0000259" key="3">
    <source>
        <dbReference type="PROSITE" id="PS50206"/>
    </source>
</evidence>
<keyword evidence="1 4" id="KW-0808">Transferase</keyword>
<protein>
    <submittedName>
        <fullName evidence="4">Thiosulfate sulfurtransferase</fullName>
    </submittedName>
</protein>
<dbReference type="SMART" id="SM00450">
    <property type="entry name" value="RHOD"/>
    <property type="match status" value="2"/>
</dbReference>
<evidence type="ECO:0000313" key="4">
    <source>
        <dbReference type="EMBL" id="GCE82465.1"/>
    </source>
</evidence>
<dbReference type="InterPro" id="IPR036873">
    <property type="entry name" value="Rhodanese-like_dom_sf"/>
</dbReference>
<evidence type="ECO:0000256" key="1">
    <source>
        <dbReference type="ARBA" id="ARBA00022679"/>
    </source>
</evidence>
<feature type="domain" description="Rhodanese" evidence="3">
    <location>
        <begin position="23"/>
        <end position="148"/>
    </location>
</feature>
<comment type="caution">
    <text evidence="4">The sequence shown here is derived from an EMBL/GenBank/DDBJ whole genome shotgun (WGS) entry which is preliminary data.</text>
</comment>
<dbReference type="InterPro" id="IPR001763">
    <property type="entry name" value="Rhodanese-like_dom"/>
</dbReference>
<feature type="domain" description="Rhodanese" evidence="3">
    <location>
        <begin position="205"/>
        <end position="287"/>
    </location>
</feature>
<dbReference type="AlphaFoldDB" id="A0A4P5NSD4"/>
<organism evidence="4 5">
    <name type="scientific">Komagataeibacter diospyri</name>
    <dbReference type="NCBI Taxonomy" id="1932662"/>
    <lineage>
        <taxon>Bacteria</taxon>
        <taxon>Pseudomonadati</taxon>
        <taxon>Pseudomonadota</taxon>
        <taxon>Alphaproteobacteria</taxon>
        <taxon>Acetobacterales</taxon>
        <taxon>Acetobacteraceae</taxon>
        <taxon>Komagataeibacter</taxon>
    </lineage>
</organism>
<dbReference type="Gene3D" id="3.40.250.10">
    <property type="entry name" value="Rhodanese-like domain"/>
    <property type="match status" value="2"/>
</dbReference>
<dbReference type="PANTHER" id="PTHR11364:SF27">
    <property type="entry name" value="SULFURTRANSFERASE"/>
    <property type="match status" value="1"/>
</dbReference>
<dbReference type="Pfam" id="PF00581">
    <property type="entry name" value="Rhodanese"/>
    <property type="match status" value="2"/>
</dbReference>
<dbReference type="SUPFAM" id="SSF52821">
    <property type="entry name" value="Rhodanese/Cell cycle control phosphatase"/>
    <property type="match status" value="2"/>
</dbReference>
<dbReference type="RefSeq" id="WP_162515713.1">
    <property type="nucleotide sequence ID" value="NZ_BDLU01000014.1"/>
</dbReference>
<keyword evidence="5" id="KW-1185">Reference proteome</keyword>
<dbReference type="Proteomes" id="UP000315095">
    <property type="component" value="Unassembled WGS sequence"/>
</dbReference>
<proteinExistence type="predicted"/>
<dbReference type="InterPro" id="IPR045078">
    <property type="entry name" value="TST/MPST-like"/>
</dbReference>
<sequence length="287" mass="31256">MTHTTNSDLPLLVSVDWLMSRLESPDLVILDARVVRQVETDGSVTYQPGEACFQHGGHIPGARFADLFNGFSAPSARFAFTCPGITQLGITARKLGLHPHNRIVIYDALTGAWAARIWWILRVYGHQNVAVLNGGLTEWQKQGGSLEYGIPADPKTGSWIPTPIAPRSFTSFPEVVDIVQGRRPAHLICALTITNSNSDAHCASIPGSYNLPYRGLLDDAGKLDPAAIRRETERLNLKKDDDIVLYCGGGINAAGLALGLELEGFRHIAIFDGSLEEWYAKTGLHST</sequence>
<name>A0A4P5NSD4_9PROT</name>
<dbReference type="CDD" id="cd01448">
    <property type="entry name" value="TST_Repeat_1"/>
    <property type="match status" value="1"/>
</dbReference>
<keyword evidence="2" id="KW-0677">Repeat</keyword>
<dbReference type="EMBL" id="BDLU01000014">
    <property type="protein sequence ID" value="GCE82465.1"/>
    <property type="molecule type" value="Genomic_DNA"/>
</dbReference>